<feature type="signal peptide" evidence="2">
    <location>
        <begin position="1"/>
        <end position="29"/>
    </location>
</feature>
<protein>
    <recommendedName>
        <fullName evidence="5">Pectate lyase superfamily protein domain-containing protein</fullName>
    </recommendedName>
</protein>
<feature type="chain" id="PRO_5047453959" description="Pectate lyase superfamily protein domain-containing protein" evidence="2">
    <location>
        <begin position="30"/>
        <end position="576"/>
    </location>
</feature>
<feature type="compositionally biased region" description="Basic and acidic residues" evidence="1">
    <location>
        <begin position="58"/>
        <end position="71"/>
    </location>
</feature>
<comment type="caution">
    <text evidence="3">The sequence shown here is derived from an EMBL/GenBank/DDBJ whole genome shotgun (WGS) entry which is preliminary data.</text>
</comment>
<keyword evidence="4" id="KW-1185">Reference proteome</keyword>
<evidence type="ECO:0000313" key="3">
    <source>
        <dbReference type="EMBL" id="MDQ0532993.1"/>
    </source>
</evidence>
<sequence>MRAMRPPPVGRRAVLAAAASLPVATLPVALPVAAPPAWSREADRASPPASAAGPALSIRDRGAVGDGRSHPLSERYKSLEAARRVHPHVRSLDQECDWAALQGAILELSRSGRGGTVLVPPGEYRLNGEVVLPNLDRYDDAFNEVEIVGSGMRSSLLSWTGDLGEGRFAVRAGSRQGGRDDDGYQRSRIAHLSLRGPRPGNRPGDPPPGMGGVALTSRFLLERVGVFGFRAGVDVRRDHSSLISCQLAKNHIGAYWSAGTESFGDHLFLDTDLAGNTLASIAVAPENGIDHSSFLSCHFGFSPYAILAEDGTPKRSFLSNNKFLDCAFEACGNGWIHGPEAEMFGNSLVGCSGSLLPDYRLAQRPVSGLIVVRVLERNQFTGGTAGFGDGSNDRAADIETATIVAASAVGNRFEDGERLVRMGRDGLAPALAVSGACRGNRFEAVDCSGEFRKAGAGGVEAGELVQRDYDRVRRLEPGNPADGVALTTAPAGGIVPVATAGTIPVAKARAGVRMGSLLRPSSGAAQRVEPAAGSGMAAGTSAGVTAGVPLPAVGIAAGDAAAGSDSVMMELRLEVR</sequence>
<reference evidence="3 4" key="1">
    <citation type="submission" date="2023-07" db="EMBL/GenBank/DDBJ databases">
        <title>Genomic Encyclopedia of Type Strains, Phase IV (KMG-IV): sequencing the most valuable type-strain genomes for metagenomic binning, comparative biology and taxonomic classification.</title>
        <authorList>
            <person name="Goeker M."/>
        </authorList>
    </citation>
    <scope>NUCLEOTIDE SEQUENCE [LARGE SCALE GENOMIC DNA]</scope>
    <source>
        <strain evidence="3 4">DSM 19922</strain>
    </source>
</reference>
<dbReference type="Gene3D" id="2.160.20.10">
    <property type="entry name" value="Single-stranded right-handed beta-helix, Pectin lyase-like"/>
    <property type="match status" value="1"/>
</dbReference>
<proteinExistence type="predicted"/>
<dbReference type="RefSeq" id="WP_209981209.1">
    <property type="nucleotide sequence ID" value="NZ_JAGINO010000005.1"/>
</dbReference>
<evidence type="ECO:0000256" key="1">
    <source>
        <dbReference type="SAM" id="MobiDB-lite"/>
    </source>
</evidence>
<keyword evidence="2" id="KW-0732">Signal</keyword>
<feature type="region of interest" description="Disordered" evidence="1">
    <location>
        <begin position="193"/>
        <end position="212"/>
    </location>
</feature>
<evidence type="ECO:0000313" key="4">
    <source>
        <dbReference type="Proteomes" id="UP001244552"/>
    </source>
</evidence>
<dbReference type="InterPro" id="IPR011050">
    <property type="entry name" value="Pectin_lyase_fold/virulence"/>
</dbReference>
<dbReference type="InterPro" id="IPR012334">
    <property type="entry name" value="Pectin_lyas_fold"/>
</dbReference>
<name>A0ABU0MHU6_9PROT</name>
<organism evidence="3 4">
    <name type="scientific">Azospirillum picis</name>
    <dbReference type="NCBI Taxonomy" id="488438"/>
    <lineage>
        <taxon>Bacteria</taxon>
        <taxon>Pseudomonadati</taxon>
        <taxon>Pseudomonadota</taxon>
        <taxon>Alphaproteobacteria</taxon>
        <taxon>Rhodospirillales</taxon>
        <taxon>Azospirillaceae</taxon>
        <taxon>Azospirillum</taxon>
    </lineage>
</organism>
<gene>
    <name evidence="3" type="ORF">QO018_001842</name>
</gene>
<accession>A0ABU0MHU6</accession>
<dbReference type="InterPro" id="IPR006311">
    <property type="entry name" value="TAT_signal"/>
</dbReference>
<evidence type="ECO:0008006" key="5">
    <source>
        <dbReference type="Google" id="ProtNLM"/>
    </source>
</evidence>
<dbReference type="PROSITE" id="PS51318">
    <property type="entry name" value="TAT"/>
    <property type="match status" value="1"/>
</dbReference>
<evidence type="ECO:0000256" key="2">
    <source>
        <dbReference type="SAM" id="SignalP"/>
    </source>
</evidence>
<dbReference type="Proteomes" id="UP001244552">
    <property type="component" value="Unassembled WGS sequence"/>
</dbReference>
<dbReference type="EMBL" id="JAUSVU010000005">
    <property type="protein sequence ID" value="MDQ0532993.1"/>
    <property type="molecule type" value="Genomic_DNA"/>
</dbReference>
<feature type="region of interest" description="Disordered" evidence="1">
    <location>
        <begin position="40"/>
        <end position="71"/>
    </location>
</feature>
<dbReference type="SUPFAM" id="SSF51126">
    <property type="entry name" value="Pectin lyase-like"/>
    <property type="match status" value="1"/>
</dbReference>
<feature type="compositionally biased region" description="Low complexity" evidence="1">
    <location>
        <begin position="45"/>
        <end position="57"/>
    </location>
</feature>